<accession>A0AAN6MFA0</accession>
<dbReference type="SUPFAM" id="SSF52799">
    <property type="entry name" value="(Phosphotyrosine protein) phosphatases II"/>
    <property type="match status" value="1"/>
</dbReference>
<protein>
    <submittedName>
        <fullName evidence="2">Uncharacterized protein</fullName>
    </submittedName>
</protein>
<keyword evidence="3" id="KW-1185">Reference proteome</keyword>
<dbReference type="InterPro" id="IPR029021">
    <property type="entry name" value="Prot-tyrosine_phosphatase-like"/>
</dbReference>
<proteinExistence type="predicted"/>
<organism evidence="2 3">
    <name type="scientific">Staphylotrichum tortipilum</name>
    <dbReference type="NCBI Taxonomy" id="2831512"/>
    <lineage>
        <taxon>Eukaryota</taxon>
        <taxon>Fungi</taxon>
        <taxon>Dikarya</taxon>
        <taxon>Ascomycota</taxon>
        <taxon>Pezizomycotina</taxon>
        <taxon>Sordariomycetes</taxon>
        <taxon>Sordariomycetidae</taxon>
        <taxon>Sordariales</taxon>
        <taxon>Chaetomiaceae</taxon>
        <taxon>Staphylotrichum</taxon>
    </lineage>
</organism>
<name>A0AAN6MFA0_9PEZI</name>
<reference evidence="2" key="1">
    <citation type="journal article" date="2023" name="Mol. Phylogenet. Evol.">
        <title>Genome-scale phylogeny and comparative genomics of the fungal order Sordariales.</title>
        <authorList>
            <person name="Hensen N."/>
            <person name="Bonometti L."/>
            <person name="Westerberg I."/>
            <person name="Brannstrom I.O."/>
            <person name="Guillou S."/>
            <person name="Cros-Aarteil S."/>
            <person name="Calhoun S."/>
            <person name="Haridas S."/>
            <person name="Kuo A."/>
            <person name="Mondo S."/>
            <person name="Pangilinan J."/>
            <person name="Riley R."/>
            <person name="LaButti K."/>
            <person name="Andreopoulos B."/>
            <person name="Lipzen A."/>
            <person name="Chen C."/>
            <person name="Yan M."/>
            <person name="Daum C."/>
            <person name="Ng V."/>
            <person name="Clum A."/>
            <person name="Steindorff A."/>
            <person name="Ohm R.A."/>
            <person name="Martin F."/>
            <person name="Silar P."/>
            <person name="Natvig D.O."/>
            <person name="Lalanne C."/>
            <person name="Gautier V."/>
            <person name="Ament-Velasquez S.L."/>
            <person name="Kruys A."/>
            <person name="Hutchinson M.I."/>
            <person name="Powell A.J."/>
            <person name="Barry K."/>
            <person name="Miller A.N."/>
            <person name="Grigoriev I.V."/>
            <person name="Debuchy R."/>
            <person name="Gladieux P."/>
            <person name="Hiltunen Thoren M."/>
            <person name="Johannesson H."/>
        </authorList>
    </citation>
    <scope>NUCLEOTIDE SEQUENCE</scope>
    <source>
        <strain evidence="2">CBS 103.79</strain>
    </source>
</reference>
<dbReference type="EMBL" id="MU855750">
    <property type="protein sequence ID" value="KAK3899715.1"/>
    <property type="molecule type" value="Genomic_DNA"/>
</dbReference>
<dbReference type="AlphaFoldDB" id="A0AAN6MFA0"/>
<dbReference type="GO" id="GO:0004721">
    <property type="term" value="F:phosphoprotein phosphatase activity"/>
    <property type="evidence" value="ECO:0007669"/>
    <property type="project" value="InterPro"/>
</dbReference>
<reference evidence="2" key="2">
    <citation type="submission" date="2023-05" db="EMBL/GenBank/DDBJ databases">
        <authorList>
            <consortium name="Lawrence Berkeley National Laboratory"/>
            <person name="Steindorff A."/>
            <person name="Hensen N."/>
            <person name="Bonometti L."/>
            <person name="Westerberg I."/>
            <person name="Brannstrom I.O."/>
            <person name="Guillou S."/>
            <person name="Cros-Aarteil S."/>
            <person name="Calhoun S."/>
            <person name="Haridas S."/>
            <person name="Kuo A."/>
            <person name="Mondo S."/>
            <person name="Pangilinan J."/>
            <person name="Riley R."/>
            <person name="Labutti K."/>
            <person name="Andreopoulos B."/>
            <person name="Lipzen A."/>
            <person name="Chen C."/>
            <person name="Yanf M."/>
            <person name="Daum C."/>
            <person name="Ng V."/>
            <person name="Clum A."/>
            <person name="Ohm R."/>
            <person name="Martin F."/>
            <person name="Silar P."/>
            <person name="Natvig D."/>
            <person name="Lalanne C."/>
            <person name="Gautier V."/>
            <person name="Ament-Velasquez S.L."/>
            <person name="Kruys A."/>
            <person name="Hutchinson M.I."/>
            <person name="Powell A.J."/>
            <person name="Barry K."/>
            <person name="Miller A.N."/>
            <person name="Grigoriev I.V."/>
            <person name="Debuchy R."/>
            <person name="Gladieux P."/>
            <person name="Thoren M.H."/>
            <person name="Johannesson H."/>
        </authorList>
    </citation>
    <scope>NUCLEOTIDE SEQUENCE</scope>
    <source>
        <strain evidence="2">CBS 103.79</strain>
    </source>
</reference>
<evidence type="ECO:0000313" key="2">
    <source>
        <dbReference type="EMBL" id="KAK3899715.1"/>
    </source>
</evidence>
<dbReference type="Gene3D" id="3.90.190.10">
    <property type="entry name" value="Protein tyrosine phosphatase superfamily"/>
    <property type="match status" value="1"/>
</dbReference>
<dbReference type="InterPro" id="IPR026893">
    <property type="entry name" value="Tyr/Ser_Pase_IphP-type"/>
</dbReference>
<evidence type="ECO:0000313" key="3">
    <source>
        <dbReference type="Proteomes" id="UP001303889"/>
    </source>
</evidence>
<evidence type="ECO:0000256" key="1">
    <source>
        <dbReference type="SAM" id="MobiDB-lite"/>
    </source>
</evidence>
<feature type="non-terminal residue" evidence="2">
    <location>
        <position position="100"/>
    </location>
</feature>
<dbReference type="Proteomes" id="UP001303889">
    <property type="component" value="Unassembled WGS sequence"/>
</dbReference>
<sequence length="100" mass="10648">MAKASDASLPSEPIAPTLTPSEPPQPHPKSVPRPLLFPPFIPINGLYNFRDCGGYPIAGHPNKAVRRGILYRSGEPFKITAAGIAVFTEADIAEGKQARG</sequence>
<comment type="caution">
    <text evidence="2">The sequence shown here is derived from an EMBL/GenBank/DDBJ whole genome shotgun (WGS) entry which is preliminary data.</text>
</comment>
<dbReference type="Pfam" id="PF13350">
    <property type="entry name" value="Y_phosphatase3"/>
    <property type="match status" value="1"/>
</dbReference>
<gene>
    <name evidence="2" type="ORF">C8A05DRAFT_36668</name>
</gene>
<feature type="region of interest" description="Disordered" evidence="1">
    <location>
        <begin position="1"/>
        <end position="34"/>
    </location>
</feature>
<feature type="compositionally biased region" description="Pro residues" evidence="1">
    <location>
        <begin position="21"/>
        <end position="34"/>
    </location>
</feature>